<feature type="region of interest" description="Disordered" evidence="3">
    <location>
        <begin position="236"/>
        <end position="255"/>
    </location>
</feature>
<keyword evidence="7" id="KW-1185">Reference proteome</keyword>
<dbReference type="InterPro" id="IPR000620">
    <property type="entry name" value="EamA_dom"/>
</dbReference>
<dbReference type="PANTHER" id="PTHR22911">
    <property type="entry name" value="ACYL-MALONYL CONDENSING ENZYME-RELATED"/>
    <property type="match status" value="1"/>
</dbReference>
<feature type="transmembrane region" description="Helical" evidence="4">
    <location>
        <begin position="301"/>
        <end position="322"/>
    </location>
</feature>
<accession>A0A329MG80</accession>
<evidence type="ECO:0000259" key="5">
    <source>
        <dbReference type="Pfam" id="PF00892"/>
    </source>
</evidence>
<feature type="transmembrane region" description="Helical" evidence="4">
    <location>
        <begin position="166"/>
        <end position="187"/>
    </location>
</feature>
<dbReference type="GO" id="GO:0016020">
    <property type="term" value="C:membrane"/>
    <property type="evidence" value="ECO:0007669"/>
    <property type="project" value="InterPro"/>
</dbReference>
<gene>
    <name evidence="6" type="ORF">DQG23_24410</name>
</gene>
<feature type="transmembrane region" description="Helical" evidence="4">
    <location>
        <begin position="88"/>
        <end position="108"/>
    </location>
</feature>
<keyword evidence="4" id="KW-0472">Membrane</keyword>
<comment type="caution">
    <text evidence="6">The sequence shown here is derived from an EMBL/GenBank/DDBJ whole genome shotgun (WGS) entry which is preliminary data.</text>
</comment>
<feature type="domain" description="EamA" evidence="5">
    <location>
        <begin position="265"/>
        <end position="344"/>
    </location>
</feature>
<name>A0A329MG80_9BACL</name>
<reference evidence="6 7" key="1">
    <citation type="journal article" date="2009" name="Int. J. Syst. Evol. Microbiol.">
        <title>Paenibacillus contaminans sp. nov., isolated from a contaminated laboratory plate.</title>
        <authorList>
            <person name="Chou J.H."/>
            <person name="Lee J.H."/>
            <person name="Lin M.C."/>
            <person name="Chang P.S."/>
            <person name="Arun A.B."/>
            <person name="Young C.C."/>
            <person name="Chen W.M."/>
        </authorList>
    </citation>
    <scope>NUCLEOTIDE SEQUENCE [LARGE SCALE GENOMIC DNA]</scope>
    <source>
        <strain evidence="6 7">CKOBP-6</strain>
    </source>
</reference>
<proteinExistence type="inferred from homology"/>
<dbReference type="AlphaFoldDB" id="A0A329MG80"/>
<comment type="similarity">
    <text evidence="2">Belongs to the EamA transporter family.</text>
</comment>
<organism evidence="6 7">
    <name type="scientific">Paenibacillus contaminans</name>
    <dbReference type="NCBI Taxonomy" id="450362"/>
    <lineage>
        <taxon>Bacteria</taxon>
        <taxon>Bacillati</taxon>
        <taxon>Bacillota</taxon>
        <taxon>Bacilli</taxon>
        <taxon>Bacillales</taxon>
        <taxon>Paenibacillaceae</taxon>
        <taxon>Paenibacillus</taxon>
    </lineage>
</organism>
<feature type="transmembrane region" description="Helical" evidence="4">
    <location>
        <begin position="59"/>
        <end position="76"/>
    </location>
</feature>
<evidence type="ECO:0000313" key="7">
    <source>
        <dbReference type="Proteomes" id="UP000250369"/>
    </source>
</evidence>
<dbReference type="Pfam" id="PF00892">
    <property type="entry name" value="EamA"/>
    <property type="match status" value="2"/>
</dbReference>
<evidence type="ECO:0000256" key="4">
    <source>
        <dbReference type="SAM" id="Phobius"/>
    </source>
</evidence>
<keyword evidence="4" id="KW-1133">Transmembrane helix</keyword>
<evidence type="ECO:0000313" key="6">
    <source>
        <dbReference type="EMBL" id="RAV18874.1"/>
    </source>
</evidence>
<keyword evidence="4" id="KW-0812">Transmembrane</keyword>
<comment type="subcellular location">
    <subcellularLocation>
        <location evidence="1">Endomembrane system</location>
        <topology evidence="1">Multi-pass membrane protein</topology>
    </subcellularLocation>
</comment>
<dbReference type="InterPro" id="IPR037185">
    <property type="entry name" value="EmrE-like"/>
</dbReference>
<dbReference type="OrthoDB" id="2795159at2"/>
<protein>
    <submittedName>
        <fullName evidence="6">EamA family transporter</fullName>
    </submittedName>
</protein>
<dbReference type="EMBL" id="QMFB01000015">
    <property type="protein sequence ID" value="RAV18874.1"/>
    <property type="molecule type" value="Genomic_DNA"/>
</dbReference>
<dbReference type="Proteomes" id="UP000250369">
    <property type="component" value="Unassembled WGS sequence"/>
</dbReference>
<evidence type="ECO:0000256" key="1">
    <source>
        <dbReference type="ARBA" id="ARBA00004127"/>
    </source>
</evidence>
<feature type="transmembrane region" description="Helical" evidence="4">
    <location>
        <begin position="274"/>
        <end position="295"/>
    </location>
</feature>
<sequence>MWLAYAAAAAVCFGFRGILYQWTSRKPLDRNLMLFGVYLFGTIVALTTTLVTGQRWTDGTLIGLVMGLFSYGSNASMYKGFAVGKASLVAIFTALPPVVVIAGAYVLWHETLNFGQIIAFVVILTGILMIRYSNELSLSNLNGVQWAIFAMLGFAITDLASKQSTLWNAATFPTLTLMYGTGTLLFMGTWLRSLSKSSSAASRSDAKSGEQPDLSPSPTVAGSAAGEPASAAPEAAVSAWNETASTGGRDETDETEKAEINISALKQWSFRKTVLWGMFVGITNISGMMLLMPAFKHGITGLVSAIGAMSVVLILLYARLILRESFSRMEAAGAALAVVGVLVLRLLG</sequence>
<dbReference type="RefSeq" id="WP_113033526.1">
    <property type="nucleotide sequence ID" value="NZ_QMFB01000015.1"/>
</dbReference>
<feature type="transmembrane region" description="Helical" evidence="4">
    <location>
        <begin position="6"/>
        <end position="23"/>
    </location>
</feature>
<evidence type="ECO:0000256" key="3">
    <source>
        <dbReference type="SAM" id="MobiDB-lite"/>
    </source>
</evidence>
<feature type="region of interest" description="Disordered" evidence="3">
    <location>
        <begin position="202"/>
        <end position="226"/>
    </location>
</feature>
<dbReference type="Gene3D" id="1.10.3730.20">
    <property type="match status" value="2"/>
</dbReference>
<feature type="transmembrane region" description="Helical" evidence="4">
    <location>
        <begin position="114"/>
        <end position="132"/>
    </location>
</feature>
<feature type="transmembrane region" description="Helical" evidence="4">
    <location>
        <begin position="35"/>
        <end position="53"/>
    </location>
</feature>
<evidence type="ECO:0000256" key="2">
    <source>
        <dbReference type="ARBA" id="ARBA00007362"/>
    </source>
</evidence>
<dbReference type="SUPFAM" id="SSF103481">
    <property type="entry name" value="Multidrug resistance efflux transporter EmrE"/>
    <property type="match status" value="2"/>
</dbReference>
<feature type="transmembrane region" description="Helical" evidence="4">
    <location>
        <begin position="144"/>
        <end position="160"/>
    </location>
</feature>
<feature type="domain" description="EamA" evidence="5">
    <location>
        <begin position="2"/>
        <end position="131"/>
    </location>
</feature>